<dbReference type="EMBL" id="JBHTJV010000025">
    <property type="protein sequence ID" value="MFD0917679.1"/>
    <property type="molecule type" value="Genomic_DNA"/>
</dbReference>
<reference evidence="3" key="1">
    <citation type="journal article" date="2019" name="Int. J. Syst. Evol. Microbiol.">
        <title>The Global Catalogue of Microorganisms (GCM) 10K type strain sequencing project: providing services to taxonomists for standard genome sequencing and annotation.</title>
        <authorList>
            <consortium name="The Broad Institute Genomics Platform"/>
            <consortium name="The Broad Institute Genome Sequencing Center for Infectious Disease"/>
            <person name="Wu L."/>
            <person name="Ma J."/>
        </authorList>
    </citation>
    <scope>NUCLEOTIDE SEQUENCE [LARGE SCALE GENOMIC DNA]</scope>
    <source>
        <strain evidence="3">CCUG 60023</strain>
    </source>
</reference>
<keyword evidence="2" id="KW-0540">Nuclease</keyword>
<comment type="caution">
    <text evidence="2">The sequence shown here is derived from an EMBL/GenBank/DDBJ whole genome shotgun (WGS) entry which is preliminary data.</text>
</comment>
<keyword evidence="2" id="KW-0378">Hydrolase</keyword>
<organism evidence="2 3">
    <name type="scientific">Pseudahrensia aquimaris</name>
    <dbReference type="NCBI Taxonomy" id="744461"/>
    <lineage>
        <taxon>Bacteria</taxon>
        <taxon>Pseudomonadati</taxon>
        <taxon>Pseudomonadota</taxon>
        <taxon>Alphaproteobacteria</taxon>
        <taxon>Hyphomicrobiales</taxon>
        <taxon>Ahrensiaceae</taxon>
        <taxon>Pseudahrensia</taxon>
    </lineage>
</organism>
<dbReference type="Pfam" id="PF03372">
    <property type="entry name" value="Exo_endo_phos"/>
    <property type="match status" value="1"/>
</dbReference>
<dbReference type="InterPro" id="IPR005135">
    <property type="entry name" value="Endo/exonuclease/phosphatase"/>
</dbReference>
<keyword evidence="3" id="KW-1185">Reference proteome</keyword>
<dbReference type="PANTHER" id="PTHR42834:SF1">
    <property type="entry name" value="ENDONUCLEASE_EXONUCLEASE_PHOSPHATASE FAMILY PROTEIN (AFU_ORTHOLOGUE AFUA_3G09210)"/>
    <property type="match status" value="1"/>
</dbReference>
<dbReference type="Gene3D" id="3.60.10.10">
    <property type="entry name" value="Endonuclease/exonuclease/phosphatase"/>
    <property type="match status" value="1"/>
</dbReference>
<protein>
    <submittedName>
        <fullName evidence="2">Endonuclease/exonuclease/phosphatase family protein</fullName>
    </submittedName>
</protein>
<accession>A0ABW3FGT6</accession>
<dbReference type="Proteomes" id="UP001597101">
    <property type="component" value="Unassembled WGS sequence"/>
</dbReference>
<keyword evidence="2" id="KW-0255">Endonuclease</keyword>
<evidence type="ECO:0000313" key="3">
    <source>
        <dbReference type="Proteomes" id="UP001597101"/>
    </source>
</evidence>
<dbReference type="SUPFAM" id="SSF56219">
    <property type="entry name" value="DNase I-like"/>
    <property type="match status" value="1"/>
</dbReference>
<evidence type="ECO:0000259" key="1">
    <source>
        <dbReference type="Pfam" id="PF03372"/>
    </source>
</evidence>
<dbReference type="RefSeq" id="WP_377213534.1">
    <property type="nucleotide sequence ID" value="NZ_JBHTJV010000025.1"/>
</dbReference>
<dbReference type="PANTHER" id="PTHR42834">
    <property type="entry name" value="ENDONUCLEASE/EXONUCLEASE/PHOSPHATASE FAMILY PROTEIN (AFU_ORTHOLOGUE AFUA_3G09210)"/>
    <property type="match status" value="1"/>
</dbReference>
<dbReference type="InterPro" id="IPR036691">
    <property type="entry name" value="Endo/exonu/phosph_ase_sf"/>
</dbReference>
<sequence length="381" mass="43817">MTVRIATFNAENLMARFDFSGWRQDRRRDRTIAMVDVESEKEYKALERARVIAHADDARQMTALAIADCAADIVCLQEVEDLHTLEAFEDNYLERMTGLTYPHKIWRQGNDGRGIDVALMARERTADGREIEIVRVKSHRKSTFKDLDVHTRRLAQMGYEPHERVFRRDCLEVDLRIGGKMLTLFVCHFKSMGSSKEDGVSGRDYTMPVRFAEAQGVRRIVERKFGTERAPDMRWMICGDLNDYRERLVVSGSKSEGYRFNLVPEPTSGLEPLFTDGFAMDLVQRRSGDNRWTLYYAAGGVSDLSEVEERELRHLVQLDYFMASPALASKNGKAVPEIIRMGQPYRTVFPPHQDVPRYPRTGWDRPKASDHCPVVVSLKML</sequence>
<gene>
    <name evidence="2" type="ORF">ACFQ14_14850</name>
</gene>
<feature type="domain" description="Endonuclease/exonuclease/phosphatase" evidence="1">
    <location>
        <begin position="66"/>
        <end position="371"/>
    </location>
</feature>
<evidence type="ECO:0000313" key="2">
    <source>
        <dbReference type="EMBL" id="MFD0917679.1"/>
    </source>
</evidence>
<dbReference type="GO" id="GO:0004519">
    <property type="term" value="F:endonuclease activity"/>
    <property type="evidence" value="ECO:0007669"/>
    <property type="project" value="UniProtKB-KW"/>
</dbReference>
<name>A0ABW3FGT6_9HYPH</name>
<proteinExistence type="predicted"/>